<evidence type="ECO:0000313" key="1">
    <source>
        <dbReference type="EMBL" id="ABP49912.1"/>
    </source>
</evidence>
<protein>
    <submittedName>
        <fullName evidence="1">Uncharacterized protein</fullName>
    </submittedName>
</protein>
<dbReference type="HOGENOM" id="CLU_1640024_0_0_2"/>
<dbReference type="KEGG" id="pas:Pars_0299"/>
<dbReference type="AlphaFoldDB" id="A4WHP5"/>
<proteinExistence type="predicted"/>
<evidence type="ECO:0000313" key="2">
    <source>
        <dbReference type="Proteomes" id="UP000001567"/>
    </source>
</evidence>
<dbReference type="Proteomes" id="UP000001567">
    <property type="component" value="Chromosome"/>
</dbReference>
<sequence>MTRAFVAACGKWAEVDVEKVRETAKAGVELGRGRAYHSYRRSTAVRPRSNWLSLIKIYAVESGRNSWAVSSQEAVLPECGVFVRRGAEYVIVVVHVHNAARCLHSAGKLLDELSNSHTVDSPMCAYHNPHPVSCRSVVHVKYLVKDLRSVSQAGASFLVSA</sequence>
<reference evidence="1 2" key="1">
    <citation type="submission" date="2007-04" db="EMBL/GenBank/DDBJ databases">
        <title>Complete sequence of Pyrobaculum arsenaticum DSM 13514.</title>
        <authorList>
            <consortium name="US DOE Joint Genome Institute"/>
            <person name="Copeland A."/>
            <person name="Lucas S."/>
            <person name="Lapidus A."/>
            <person name="Barry K."/>
            <person name="Glavina del Rio T."/>
            <person name="Dalin E."/>
            <person name="Tice H."/>
            <person name="Pitluck S."/>
            <person name="Chain P."/>
            <person name="Malfatti S."/>
            <person name="Shin M."/>
            <person name="Vergez L."/>
            <person name="Schmutz J."/>
            <person name="Larimer F."/>
            <person name="Land M."/>
            <person name="Hauser L."/>
            <person name="Kyrpides N."/>
            <person name="Mikhailova N."/>
            <person name="Cozen A.E."/>
            <person name="Fitz-Gibbon S.T."/>
            <person name="House C.H."/>
            <person name="Saltikov C."/>
            <person name="Lowe T.M."/>
            <person name="Richardson P."/>
        </authorList>
    </citation>
    <scope>NUCLEOTIDE SEQUENCE [LARGE SCALE GENOMIC DNA]</scope>
    <source>
        <strain evidence="2">ATCC 700994 / DSM 13514 / JCM 11321 / PZ6</strain>
    </source>
</reference>
<accession>A4WHP5</accession>
<gene>
    <name evidence="1" type="ordered locus">Pars_0299</name>
</gene>
<dbReference type="EMBL" id="CP000660">
    <property type="protein sequence ID" value="ABP49912.1"/>
    <property type="molecule type" value="Genomic_DNA"/>
</dbReference>
<dbReference type="STRING" id="340102.Pars_0299"/>
<name>A4WHP5_PYRAR</name>
<organism evidence="1 2">
    <name type="scientific">Pyrobaculum arsenaticum (strain DSM 13514 / JCM 11321 / PZ6)</name>
    <dbReference type="NCBI Taxonomy" id="340102"/>
    <lineage>
        <taxon>Archaea</taxon>
        <taxon>Thermoproteota</taxon>
        <taxon>Thermoprotei</taxon>
        <taxon>Thermoproteales</taxon>
        <taxon>Thermoproteaceae</taxon>
        <taxon>Pyrobaculum</taxon>
    </lineage>
</organism>